<evidence type="ECO:0000259" key="1">
    <source>
        <dbReference type="Pfam" id="PF13683"/>
    </source>
</evidence>
<sequence length="63" mass="7277">MFNSLDQVRETTQIWMDDYNHQRPHDALGNLPPIEFAKKNLNKANLVEIDHTSDNIVIINSSN</sequence>
<proteinExistence type="predicted"/>
<evidence type="ECO:0000313" key="3">
    <source>
        <dbReference type="Proteomes" id="UP000305939"/>
    </source>
</evidence>
<dbReference type="AlphaFoldDB" id="A0A4S3LZ10"/>
<dbReference type="GO" id="GO:0015074">
    <property type="term" value="P:DNA integration"/>
    <property type="evidence" value="ECO:0007669"/>
    <property type="project" value="InterPro"/>
</dbReference>
<evidence type="ECO:0000313" key="2">
    <source>
        <dbReference type="EMBL" id="THD66860.1"/>
    </source>
</evidence>
<name>A0A4S3LZ10_9FLAO</name>
<dbReference type="Proteomes" id="UP000305939">
    <property type="component" value="Unassembled WGS sequence"/>
</dbReference>
<comment type="caution">
    <text evidence="2">The sequence shown here is derived from an EMBL/GenBank/DDBJ whole genome shotgun (WGS) entry which is preliminary data.</text>
</comment>
<dbReference type="EMBL" id="SSMC01000003">
    <property type="protein sequence ID" value="THD66860.1"/>
    <property type="molecule type" value="Genomic_DNA"/>
</dbReference>
<accession>A0A4S3LZ10</accession>
<keyword evidence="3" id="KW-1185">Reference proteome</keyword>
<feature type="domain" description="Integrase catalytic" evidence="1">
    <location>
        <begin position="2"/>
        <end position="33"/>
    </location>
</feature>
<organism evidence="2 3">
    <name type="scientific">Robertkochia marina</name>
    <dbReference type="NCBI Taxonomy" id="1227945"/>
    <lineage>
        <taxon>Bacteria</taxon>
        <taxon>Pseudomonadati</taxon>
        <taxon>Bacteroidota</taxon>
        <taxon>Flavobacteriia</taxon>
        <taxon>Flavobacteriales</taxon>
        <taxon>Flavobacteriaceae</taxon>
        <taxon>Robertkochia</taxon>
    </lineage>
</organism>
<dbReference type="InterPro" id="IPR012337">
    <property type="entry name" value="RNaseH-like_sf"/>
</dbReference>
<dbReference type="InterPro" id="IPR001584">
    <property type="entry name" value="Integrase_cat-core"/>
</dbReference>
<protein>
    <recommendedName>
        <fullName evidence="1">Integrase catalytic domain-containing protein</fullName>
    </recommendedName>
</protein>
<gene>
    <name evidence="2" type="ORF">E7Z59_13410</name>
</gene>
<dbReference type="SUPFAM" id="SSF53098">
    <property type="entry name" value="Ribonuclease H-like"/>
    <property type="match status" value="1"/>
</dbReference>
<dbReference type="Pfam" id="PF13683">
    <property type="entry name" value="rve_3"/>
    <property type="match status" value="1"/>
</dbReference>
<reference evidence="2 3" key="1">
    <citation type="submission" date="2019-04" db="EMBL/GenBank/DDBJ databases">
        <title>Draft genome sequence of Robertkochia marina CC-AMO-30D.</title>
        <authorList>
            <person name="Hameed A."/>
            <person name="Lin S.-Y."/>
            <person name="Shahina M."/>
            <person name="Lai W.-A."/>
            <person name="Young C.-C."/>
        </authorList>
    </citation>
    <scope>NUCLEOTIDE SEQUENCE [LARGE SCALE GENOMIC DNA]</scope>
    <source>
        <strain evidence="2 3">CC-AMO-30D</strain>
    </source>
</reference>